<dbReference type="SUPFAM" id="SSF46689">
    <property type="entry name" value="Homeodomain-like"/>
    <property type="match status" value="1"/>
</dbReference>
<protein>
    <submittedName>
        <fullName evidence="11">Two-component system response regulator GlrR</fullName>
    </submittedName>
</protein>
<comment type="caution">
    <text evidence="11">The sequence shown here is derived from an EMBL/GenBank/DDBJ whole genome shotgun (WGS) entry which is preliminary data.</text>
</comment>
<dbReference type="PROSITE" id="PS50045">
    <property type="entry name" value="SIGMA54_INTERACT_4"/>
    <property type="match status" value="1"/>
</dbReference>
<keyword evidence="1 8" id="KW-0597">Phosphoprotein</keyword>
<dbReference type="PROSITE" id="PS00688">
    <property type="entry name" value="SIGMA54_INTERACT_3"/>
    <property type="match status" value="1"/>
</dbReference>
<evidence type="ECO:0000256" key="6">
    <source>
        <dbReference type="ARBA" id="ARBA00023125"/>
    </source>
</evidence>
<dbReference type="GO" id="GO:0000160">
    <property type="term" value="P:phosphorelay signal transduction system"/>
    <property type="evidence" value="ECO:0007669"/>
    <property type="project" value="UniProtKB-KW"/>
</dbReference>
<dbReference type="GO" id="GO:0003677">
    <property type="term" value="F:DNA binding"/>
    <property type="evidence" value="ECO:0007669"/>
    <property type="project" value="UniProtKB-KW"/>
</dbReference>
<organism evidence="11 12">
    <name type="scientific">Panacagrimonas perspica</name>
    <dbReference type="NCBI Taxonomy" id="381431"/>
    <lineage>
        <taxon>Bacteria</taxon>
        <taxon>Pseudomonadati</taxon>
        <taxon>Pseudomonadota</taxon>
        <taxon>Gammaproteobacteria</taxon>
        <taxon>Nevskiales</taxon>
        <taxon>Nevskiaceae</taxon>
        <taxon>Panacagrimonas</taxon>
    </lineage>
</organism>
<evidence type="ECO:0000256" key="5">
    <source>
        <dbReference type="ARBA" id="ARBA00023015"/>
    </source>
</evidence>
<dbReference type="FunFam" id="3.40.50.2300:FF:000018">
    <property type="entry name" value="DNA-binding transcriptional regulator NtrC"/>
    <property type="match status" value="1"/>
</dbReference>
<keyword evidence="7" id="KW-0804">Transcription</keyword>
<dbReference type="SMART" id="SM00382">
    <property type="entry name" value="AAA"/>
    <property type="match status" value="1"/>
</dbReference>
<evidence type="ECO:0000313" key="12">
    <source>
        <dbReference type="Proteomes" id="UP000295341"/>
    </source>
</evidence>
<accession>A0A4R7NRA2</accession>
<dbReference type="Pfam" id="PF00158">
    <property type="entry name" value="Sigma54_activat"/>
    <property type="match status" value="1"/>
</dbReference>
<proteinExistence type="predicted"/>
<dbReference type="InterPro" id="IPR027417">
    <property type="entry name" value="P-loop_NTPase"/>
</dbReference>
<evidence type="ECO:0000256" key="1">
    <source>
        <dbReference type="ARBA" id="ARBA00022553"/>
    </source>
</evidence>
<sequence length="449" mass="49375">MDADIAPSTRGRILVVDDDDNLRRVLTLRLESAGYEVTAASCGEEACEKLPDAEPHMVITDLRMPGIGGIELLEAIQKRTPGIPVAILTAHGEIPDAVRATQAGAVDFLTKPVGAELLTCVEAHVRQSREYEVDGQDMDGIVTHSPLVRAVLHDARRIARHDSAVLICGPSGSGKELLAGAVHKASGRCGRPLVAINCAAVPPELLESELFGHRRGAFTGANYDHPGLFRSAEGGTVFLDEIGDMPERLQSKLLRVLQEREVRPVGELRSVPIDVRVVSATHRDLPAMIAEGSFREDLFYRLNVVQLRLPALVERREDIPLLVAHRLTQLAECGVPRRVFSPEAMEQLLTFAWPGNVRQLFNVVEQTVALSPGRVISSLLVRRALGEHESSMPSLDNARDEFVQNYLRQTLRLAEGNVSRAARIAGRNRTDFYKLMRRYRIGAQGDQNS</sequence>
<dbReference type="InterPro" id="IPR011006">
    <property type="entry name" value="CheY-like_superfamily"/>
</dbReference>
<dbReference type="Proteomes" id="UP000295341">
    <property type="component" value="Unassembled WGS sequence"/>
</dbReference>
<dbReference type="PROSITE" id="PS50110">
    <property type="entry name" value="RESPONSE_REGULATORY"/>
    <property type="match status" value="1"/>
</dbReference>
<dbReference type="InterPro" id="IPR025943">
    <property type="entry name" value="Sigma_54_int_dom_ATP-bd_2"/>
</dbReference>
<feature type="modified residue" description="4-aspartylphosphate" evidence="8">
    <location>
        <position position="61"/>
    </location>
</feature>
<dbReference type="InterPro" id="IPR001789">
    <property type="entry name" value="Sig_transdc_resp-reg_receiver"/>
</dbReference>
<dbReference type="PANTHER" id="PTHR32071">
    <property type="entry name" value="TRANSCRIPTIONAL REGULATORY PROTEIN"/>
    <property type="match status" value="1"/>
</dbReference>
<keyword evidence="12" id="KW-1185">Reference proteome</keyword>
<dbReference type="GO" id="GO:0005524">
    <property type="term" value="F:ATP binding"/>
    <property type="evidence" value="ECO:0007669"/>
    <property type="project" value="UniProtKB-KW"/>
</dbReference>
<dbReference type="InterPro" id="IPR002078">
    <property type="entry name" value="Sigma_54_int"/>
</dbReference>
<dbReference type="PANTHER" id="PTHR32071:SF116">
    <property type="entry name" value="TRANSCRIPTIONAL REGULATORY PROTEIN GLRR"/>
    <property type="match status" value="1"/>
</dbReference>
<dbReference type="Gene3D" id="3.40.50.300">
    <property type="entry name" value="P-loop containing nucleotide triphosphate hydrolases"/>
    <property type="match status" value="1"/>
</dbReference>
<dbReference type="InterPro" id="IPR058031">
    <property type="entry name" value="AAA_lid_NorR"/>
</dbReference>
<keyword evidence="5" id="KW-0805">Transcription regulation</keyword>
<dbReference type="PROSITE" id="PS00676">
    <property type="entry name" value="SIGMA54_INTERACT_2"/>
    <property type="match status" value="1"/>
</dbReference>
<dbReference type="FunFam" id="3.40.50.300:FF:000006">
    <property type="entry name" value="DNA-binding transcriptional regulator NtrC"/>
    <property type="match status" value="1"/>
</dbReference>
<dbReference type="EMBL" id="SOBT01000013">
    <property type="protein sequence ID" value="TDU23202.1"/>
    <property type="molecule type" value="Genomic_DNA"/>
</dbReference>
<reference evidence="11 12" key="1">
    <citation type="submission" date="2019-03" db="EMBL/GenBank/DDBJ databases">
        <title>Genomic Encyclopedia of Type Strains, Phase IV (KMG-IV): sequencing the most valuable type-strain genomes for metagenomic binning, comparative biology and taxonomic classification.</title>
        <authorList>
            <person name="Goeker M."/>
        </authorList>
    </citation>
    <scope>NUCLEOTIDE SEQUENCE [LARGE SCALE GENOMIC DNA]</scope>
    <source>
        <strain evidence="11 12">DSM 26377</strain>
    </source>
</reference>
<dbReference type="Gene3D" id="1.10.10.60">
    <property type="entry name" value="Homeodomain-like"/>
    <property type="match status" value="1"/>
</dbReference>
<gene>
    <name evidence="11" type="ORF">DFR24_4725</name>
</gene>
<feature type="domain" description="Sigma-54 factor interaction" evidence="9">
    <location>
        <begin position="141"/>
        <end position="369"/>
    </location>
</feature>
<evidence type="ECO:0000256" key="3">
    <source>
        <dbReference type="ARBA" id="ARBA00022840"/>
    </source>
</evidence>
<evidence type="ECO:0000256" key="7">
    <source>
        <dbReference type="ARBA" id="ARBA00023163"/>
    </source>
</evidence>
<dbReference type="AlphaFoldDB" id="A0A4R7NRA2"/>
<dbReference type="SUPFAM" id="SSF52540">
    <property type="entry name" value="P-loop containing nucleoside triphosphate hydrolases"/>
    <property type="match status" value="1"/>
</dbReference>
<dbReference type="Gene3D" id="3.40.50.2300">
    <property type="match status" value="1"/>
</dbReference>
<dbReference type="SMART" id="SM00448">
    <property type="entry name" value="REC"/>
    <property type="match status" value="1"/>
</dbReference>
<evidence type="ECO:0000256" key="8">
    <source>
        <dbReference type="PROSITE-ProRule" id="PRU00169"/>
    </source>
</evidence>
<keyword evidence="3" id="KW-0067">ATP-binding</keyword>
<feature type="domain" description="Response regulatory" evidence="10">
    <location>
        <begin position="12"/>
        <end position="126"/>
    </location>
</feature>
<dbReference type="Pfam" id="PF25601">
    <property type="entry name" value="AAA_lid_14"/>
    <property type="match status" value="1"/>
</dbReference>
<keyword evidence="4" id="KW-0902">Two-component regulatory system</keyword>
<evidence type="ECO:0000313" key="11">
    <source>
        <dbReference type="EMBL" id="TDU23202.1"/>
    </source>
</evidence>
<dbReference type="InterPro" id="IPR025944">
    <property type="entry name" value="Sigma_54_int_dom_CS"/>
</dbReference>
<dbReference type="Gene3D" id="1.10.8.60">
    <property type="match status" value="1"/>
</dbReference>
<evidence type="ECO:0000259" key="10">
    <source>
        <dbReference type="PROSITE" id="PS50110"/>
    </source>
</evidence>
<keyword evidence="2" id="KW-0547">Nucleotide-binding</keyword>
<name>A0A4R7NRA2_9GAMM</name>
<keyword evidence="6" id="KW-0238">DNA-binding</keyword>
<dbReference type="InterPro" id="IPR009057">
    <property type="entry name" value="Homeodomain-like_sf"/>
</dbReference>
<dbReference type="OrthoDB" id="9804019at2"/>
<dbReference type="RefSeq" id="WP_133883878.1">
    <property type="nucleotide sequence ID" value="NZ_MWIN01000025.1"/>
</dbReference>
<dbReference type="CDD" id="cd00009">
    <property type="entry name" value="AAA"/>
    <property type="match status" value="1"/>
</dbReference>
<evidence type="ECO:0000256" key="4">
    <source>
        <dbReference type="ARBA" id="ARBA00023012"/>
    </source>
</evidence>
<dbReference type="InterPro" id="IPR003593">
    <property type="entry name" value="AAA+_ATPase"/>
</dbReference>
<dbReference type="SUPFAM" id="SSF52172">
    <property type="entry name" value="CheY-like"/>
    <property type="match status" value="1"/>
</dbReference>
<dbReference type="GO" id="GO:0006355">
    <property type="term" value="P:regulation of DNA-templated transcription"/>
    <property type="evidence" value="ECO:0007669"/>
    <property type="project" value="InterPro"/>
</dbReference>
<evidence type="ECO:0000256" key="2">
    <source>
        <dbReference type="ARBA" id="ARBA00022741"/>
    </source>
</evidence>
<dbReference type="Pfam" id="PF00072">
    <property type="entry name" value="Response_reg"/>
    <property type="match status" value="1"/>
</dbReference>
<evidence type="ECO:0000259" key="9">
    <source>
        <dbReference type="PROSITE" id="PS50045"/>
    </source>
</evidence>